<accession>A0A949U1E8</accession>
<reference evidence="2" key="1">
    <citation type="submission" date="2020-12" db="EMBL/GenBank/DDBJ databases">
        <title>Clostridium thailandense sp. nov., a novel acetogenic bacterium isolated from peat land soil in Thailand.</title>
        <authorList>
            <person name="Chaikitkaew S."/>
            <person name="Birkeland N.K."/>
        </authorList>
    </citation>
    <scope>NUCLEOTIDE SEQUENCE</scope>
    <source>
        <strain evidence="2">PL3</strain>
    </source>
</reference>
<dbReference type="EMBL" id="JAEEGC010000088">
    <property type="protein sequence ID" value="MBV7274529.1"/>
    <property type="molecule type" value="Genomic_DNA"/>
</dbReference>
<dbReference type="Proteomes" id="UP000694308">
    <property type="component" value="Unassembled WGS sequence"/>
</dbReference>
<protein>
    <submittedName>
        <fullName evidence="2">DUF2156 domain-containing protein</fullName>
    </submittedName>
</protein>
<dbReference type="PANTHER" id="PTHR41373:SF1">
    <property type="entry name" value="PHOSPHATIDYLGLYCEROL LYSYLTRANSFERASE C-TERMINAL DOMAIN-CONTAINING PROTEIN"/>
    <property type="match status" value="1"/>
</dbReference>
<dbReference type="InterPro" id="IPR024320">
    <property type="entry name" value="LPG_synthase_C"/>
</dbReference>
<dbReference type="PIRSF" id="PIRSF018688">
    <property type="entry name" value="UCP018688"/>
    <property type="match status" value="1"/>
</dbReference>
<keyword evidence="3" id="KW-1185">Reference proteome</keyword>
<evidence type="ECO:0000313" key="2">
    <source>
        <dbReference type="EMBL" id="MBV7274529.1"/>
    </source>
</evidence>
<evidence type="ECO:0000313" key="3">
    <source>
        <dbReference type="Proteomes" id="UP000694308"/>
    </source>
</evidence>
<comment type="caution">
    <text evidence="2">The sequence shown here is derived from an EMBL/GenBank/DDBJ whole genome shotgun (WGS) entry which is preliminary data.</text>
</comment>
<organism evidence="2 3">
    <name type="scientific">Clostridium thailandense</name>
    <dbReference type="NCBI Taxonomy" id="2794346"/>
    <lineage>
        <taxon>Bacteria</taxon>
        <taxon>Bacillati</taxon>
        <taxon>Bacillota</taxon>
        <taxon>Clostridia</taxon>
        <taxon>Eubacteriales</taxon>
        <taxon>Clostridiaceae</taxon>
        <taxon>Clostridium</taxon>
    </lineage>
</organism>
<sequence length="295" mass="34818">MLNFKPLTISDKNIFDKYLDPYNYETSEYSFTNLFIWRKACDIQYAIFDDALIIKKTDFNGSYHFMQPIGYRKENLKNIVDTLVENKKNFQLEYLFKDIEEEFIKDLLNIYGDGFFTILEDRDNFDYIYESKSLISLSGKKLHKKKNNYNHFIKNYNYETSPITAELIQPCIKAAREWCHRHICKGYLLYELKAIEELLKNNSVLNFKGMVVFVDGKISAFTIGEKVNQNMVIIHIEKADSDIRGLYNFINKVFVEAYFSDVPYINREQDLGIEGLRSAKESYVPIKLAKKFIIQ</sequence>
<proteinExistence type="predicted"/>
<dbReference type="PANTHER" id="PTHR41373">
    <property type="entry name" value="DUF2156 DOMAIN-CONTAINING PROTEIN"/>
    <property type="match status" value="1"/>
</dbReference>
<name>A0A949U1E8_9CLOT</name>
<dbReference type="AlphaFoldDB" id="A0A949U1E8"/>
<feature type="domain" description="Phosphatidylglycerol lysyltransferase C-terminal" evidence="1">
    <location>
        <begin position="23"/>
        <end position="294"/>
    </location>
</feature>
<evidence type="ECO:0000259" key="1">
    <source>
        <dbReference type="Pfam" id="PF09924"/>
    </source>
</evidence>
<dbReference type="InterPro" id="IPR016732">
    <property type="entry name" value="UCP018688"/>
</dbReference>
<dbReference type="Pfam" id="PF09924">
    <property type="entry name" value="LPG_synthase_C"/>
    <property type="match status" value="1"/>
</dbReference>
<gene>
    <name evidence="2" type="ORF">I6U48_16675</name>
</gene>
<dbReference type="RefSeq" id="WP_218321592.1">
    <property type="nucleotide sequence ID" value="NZ_JAEEGC010000088.1"/>
</dbReference>